<dbReference type="Proteomes" id="UP000826195">
    <property type="component" value="Unassembled WGS sequence"/>
</dbReference>
<dbReference type="EMBL" id="JAHXZJ010002237">
    <property type="protein sequence ID" value="KAH0546937.1"/>
    <property type="molecule type" value="Genomic_DNA"/>
</dbReference>
<name>A0AAV7I7X0_COTGL</name>
<protein>
    <submittedName>
        <fullName evidence="2">Uncharacterized protein</fullName>
    </submittedName>
</protein>
<evidence type="ECO:0000256" key="1">
    <source>
        <dbReference type="SAM" id="SignalP"/>
    </source>
</evidence>
<sequence>MILSALIVLTAQFFSVQGNFVVLLKDIDCPLFNEEFFTEPDAYIDDNNAIFFNTTIVKELLPTTQGYLAIIGASLGEYVVNTGFDIQMPLCDMMNEPVILGPLLRVFGFSEDNCPPKMGVYGSEGYTLPTATFPDDFPRNQYQSLFELTIEEEDSNSYFEVRRTQKLTY</sequence>
<accession>A0AAV7I7X0</accession>
<organism evidence="2 3">
    <name type="scientific">Cotesia glomerata</name>
    <name type="common">Lepidopteran parasitic wasp</name>
    <name type="synonym">Apanteles glomeratus</name>
    <dbReference type="NCBI Taxonomy" id="32391"/>
    <lineage>
        <taxon>Eukaryota</taxon>
        <taxon>Metazoa</taxon>
        <taxon>Ecdysozoa</taxon>
        <taxon>Arthropoda</taxon>
        <taxon>Hexapoda</taxon>
        <taxon>Insecta</taxon>
        <taxon>Pterygota</taxon>
        <taxon>Neoptera</taxon>
        <taxon>Endopterygota</taxon>
        <taxon>Hymenoptera</taxon>
        <taxon>Apocrita</taxon>
        <taxon>Ichneumonoidea</taxon>
        <taxon>Braconidae</taxon>
        <taxon>Microgastrinae</taxon>
        <taxon>Cotesia</taxon>
    </lineage>
</organism>
<reference evidence="2 3" key="1">
    <citation type="journal article" date="2021" name="J. Hered.">
        <title>A chromosome-level genome assembly of the parasitoid wasp, Cotesia glomerata (Hymenoptera: Braconidae).</title>
        <authorList>
            <person name="Pinto B.J."/>
            <person name="Weis J.J."/>
            <person name="Gamble T."/>
            <person name="Ode P.J."/>
            <person name="Paul R."/>
            <person name="Zaspel J.M."/>
        </authorList>
    </citation>
    <scope>NUCLEOTIDE SEQUENCE [LARGE SCALE GENOMIC DNA]</scope>
    <source>
        <strain evidence="2">CgM1</strain>
    </source>
</reference>
<proteinExistence type="predicted"/>
<dbReference type="AlphaFoldDB" id="A0AAV7I7X0"/>
<evidence type="ECO:0000313" key="3">
    <source>
        <dbReference type="Proteomes" id="UP000826195"/>
    </source>
</evidence>
<gene>
    <name evidence="2" type="ORF">KQX54_016260</name>
</gene>
<feature type="chain" id="PRO_5043787302" evidence="1">
    <location>
        <begin position="19"/>
        <end position="169"/>
    </location>
</feature>
<keyword evidence="1" id="KW-0732">Signal</keyword>
<keyword evidence="3" id="KW-1185">Reference proteome</keyword>
<evidence type="ECO:0000313" key="2">
    <source>
        <dbReference type="EMBL" id="KAH0546937.1"/>
    </source>
</evidence>
<comment type="caution">
    <text evidence="2">The sequence shown here is derived from an EMBL/GenBank/DDBJ whole genome shotgun (WGS) entry which is preliminary data.</text>
</comment>
<feature type="signal peptide" evidence="1">
    <location>
        <begin position="1"/>
        <end position="18"/>
    </location>
</feature>
<feature type="non-terminal residue" evidence="2">
    <location>
        <position position="169"/>
    </location>
</feature>